<organism evidence="2 3">
    <name type="scientific">Chloropicon primus</name>
    <dbReference type="NCBI Taxonomy" id="1764295"/>
    <lineage>
        <taxon>Eukaryota</taxon>
        <taxon>Viridiplantae</taxon>
        <taxon>Chlorophyta</taxon>
        <taxon>Chloropicophyceae</taxon>
        <taxon>Chloropicales</taxon>
        <taxon>Chloropicaceae</taxon>
        <taxon>Chloropicon</taxon>
    </lineage>
</organism>
<proteinExistence type="predicted"/>
<feature type="compositionally biased region" description="Basic and acidic residues" evidence="1">
    <location>
        <begin position="131"/>
        <end position="146"/>
    </location>
</feature>
<feature type="compositionally biased region" description="Low complexity" evidence="1">
    <location>
        <begin position="1"/>
        <end position="12"/>
    </location>
</feature>
<sequence length="296" mass="31658">MGGKASKSAAASKKTKKKEGPAVGEREPESRRENEAWKTPTRLQVDDTGNKTLTPNSSTGDLVSLSPTSETKIEKMDLEVQEKQRNQEVVPMANLDTCVDVLEVAEELAIDRPKPPIAAFEVTTEASTTSERPETEPAAPRAKEGKAALPQLKLAPKRLNDISNIVENQSQPKMGRGPDAKAAARNVSQTPSPSSYRNIGYVSASPTPTKQHADHAHEHVLQLTPAPESALGGNHLSARDSPAYLMEENLSSKALFDQDPAGVLAKMGPASPAPVFKSVLDATDESLMQAILDAEV</sequence>
<evidence type="ECO:0000256" key="1">
    <source>
        <dbReference type="SAM" id="MobiDB-lite"/>
    </source>
</evidence>
<protein>
    <submittedName>
        <fullName evidence="2">Uncharacterized protein</fullName>
    </submittedName>
</protein>
<feature type="region of interest" description="Disordered" evidence="1">
    <location>
        <begin position="119"/>
        <end position="146"/>
    </location>
</feature>
<evidence type="ECO:0000313" key="3">
    <source>
        <dbReference type="Proteomes" id="UP000316726"/>
    </source>
</evidence>
<dbReference type="AlphaFoldDB" id="A0A5B8MP71"/>
<gene>
    <name evidence="2" type="ORF">A3770_05p36500</name>
</gene>
<name>A0A5B8MP71_9CHLO</name>
<keyword evidence="3" id="KW-1185">Reference proteome</keyword>
<feature type="region of interest" description="Disordered" evidence="1">
    <location>
        <begin position="169"/>
        <end position="198"/>
    </location>
</feature>
<dbReference type="Proteomes" id="UP000316726">
    <property type="component" value="Chromosome 5"/>
</dbReference>
<accession>A0A5B8MP71</accession>
<feature type="compositionally biased region" description="Polar residues" evidence="1">
    <location>
        <begin position="50"/>
        <end position="70"/>
    </location>
</feature>
<reference evidence="2 3" key="1">
    <citation type="submission" date="2018-07" db="EMBL/GenBank/DDBJ databases">
        <title>The complete nuclear genome of the prasinophyte Chloropicon primus (CCMP1205).</title>
        <authorList>
            <person name="Pombert J.-F."/>
            <person name="Otis C."/>
            <person name="Turmel M."/>
            <person name="Lemieux C."/>
        </authorList>
    </citation>
    <scope>NUCLEOTIDE SEQUENCE [LARGE SCALE GENOMIC DNA]</scope>
    <source>
        <strain evidence="2 3">CCMP1205</strain>
    </source>
</reference>
<feature type="region of interest" description="Disordered" evidence="1">
    <location>
        <begin position="1"/>
        <end position="70"/>
    </location>
</feature>
<dbReference type="EMBL" id="CP031038">
    <property type="protein sequence ID" value="QDZ21132.1"/>
    <property type="molecule type" value="Genomic_DNA"/>
</dbReference>
<feature type="compositionally biased region" description="Polar residues" evidence="1">
    <location>
        <begin position="186"/>
        <end position="197"/>
    </location>
</feature>
<feature type="compositionally biased region" description="Basic and acidic residues" evidence="1">
    <location>
        <begin position="18"/>
        <end position="36"/>
    </location>
</feature>
<evidence type="ECO:0000313" key="2">
    <source>
        <dbReference type="EMBL" id="QDZ21132.1"/>
    </source>
</evidence>